<feature type="transmembrane region" description="Helical" evidence="1">
    <location>
        <begin position="83"/>
        <end position="108"/>
    </location>
</feature>
<dbReference type="OrthoDB" id="9941281at2"/>
<accession>A0A4V3H303</accession>
<keyword evidence="1" id="KW-0812">Transmembrane</keyword>
<evidence type="ECO:0000313" key="2">
    <source>
        <dbReference type="EMBL" id="TDX87101.1"/>
    </source>
</evidence>
<comment type="caution">
    <text evidence="2">The sequence shown here is derived from an EMBL/GenBank/DDBJ whole genome shotgun (WGS) entry which is preliminary data.</text>
</comment>
<dbReference type="EMBL" id="SOEO01000001">
    <property type="protein sequence ID" value="TDX87101.1"/>
    <property type="molecule type" value="Genomic_DNA"/>
</dbReference>
<dbReference type="Proteomes" id="UP000295313">
    <property type="component" value="Unassembled WGS sequence"/>
</dbReference>
<reference evidence="2 3" key="1">
    <citation type="submission" date="2019-03" db="EMBL/GenBank/DDBJ databases">
        <title>Genomic Encyclopedia of Type Strains, Phase III (KMG-III): the genomes of soil and plant-associated and newly described type strains.</title>
        <authorList>
            <person name="Whitman W."/>
        </authorList>
    </citation>
    <scope>NUCLEOTIDE SEQUENCE [LARGE SCALE GENOMIC DNA]</scope>
    <source>
        <strain evidence="2 3">CGMCC 1.12802</strain>
    </source>
</reference>
<dbReference type="RefSeq" id="WP_133943721.1">
    <property type="nucleotide sequence ID" value="NZ_SOEO01000001.1"/>
</dbReference>
<evidence type="ECO:0000256" key="1">
    <source>
        <dbReference type="SAM" id="Phobius"/>
    </source>
</evidence>
<feature type="transmembrane region" description="Helical" evidence="1">
    <location>
        <begin position="12"/>
        <end position="29"/>
    </location>
</feature>
<keyword evidence="1" id="KW-0472">Membrane</keyword>
<gene>
    <name evidence="2" type="ORF">B0I22_1281</name>
</gene>
<protein>
    <submittedName>
        <fullName evidence="2">Uncharacterized protein</fullName>
    </submittedName>
</protein>
<name>A0A4V3H303_9FLAO</name>
<organism evidence="2 3">
    <name type="scientific">Epilithonimonas xixisoli</name>
    <dbReference type="NCBI Taxonomy" id="1476462"/>
    <lineage>
        <taxon>Bacteria</taxon>
        <taxon>Pseudomonadati</taxon>
        <taxon>Bacteroidota</taxon>
        <taxon>Flavobacteriia</taxon>
        <taxon>Flavobacteriales</taxon>
        <taxon>Weeksellaceae</taxon>
        <taxon>Chryseobacterium group</taxon>
        <taxon>Epilithonimonas</taxon>
    </lineage>
</organism>
<keyword evidence="3" id="KW-1185">Reference proteome</keyword>
<keyword evidence="1" id="KW-1133">Transmembrane helix</keyword>
<feature type="transmembrane region" description="Helical" evidence="1">
    <location>
        <begin position="49"/>
        <end position="71"/>
    </location>
</feature>
<dbReference type="AlphaFoldDB" id="A0A4V3H303"/>
<proteinExistence type="predicted"/>
<evidence type="ECO:0000313" key="3">
    <source>
        <dbReference type="Proteomes" id="UP000295313"/>
    </source>
</evidence>
<sequence length="183" mass="21602">MNVKLIEFFKENKNLIIIYIIFGILFFFISPAQKRYYFENDINRFDDNFYLSFSVYSILFILLIVLIVSIIKKIAIKNILFHLCRTLILSCLLFIFCHTTILSLLLLANRINSKGTEIKHYKIIYITNDKYLSAFNINNDKDIIDQNDYLKYSVKDKIENLTVGDTLSIEMQKGLFGVNYFNK</sequence>